<evidence type="ECO:0000256" key="5">
    <source>
        <dbReference type="ARBA" id="ARBA00023136"/>
    </source>
</evidence>
<evidence type="ECO:0000256" key="7">
    <source>
        <dbReference type="SAM" id="SignalP"/>
    </source>
</evidence>
<dbReference type="Pfam" id="PF02608">
    <property type="entry name" value="Bmp"/>
    <property type="match status" value="1"/>
</dbReference>
<comment type="caution">
    <text evidence="9">The sequence shown here is derived from an EMBL/GenBank/DDBJ whole genome shotgun (WGS) entry which is preliminary data.</text>
</comment>
<dbReference type="InterPro" id="IPR003760">
    <property type="entry name" value="PnrA-like"/>
</dbReference>
<protein>
    <submittedName>
        <fullName evidence="9">ABC transporter periplasmic protein</fullName>
    </submittedName>
</protein>
<evidence type="ECO:0000256" key="3">
    <source>
        <dbReference type="ARBA" id="ARBA00022475"/>
    </source>
</evidence>
<dbReference type="STRING" id="1423735.FC15_GL001179"/>
<dbReference type="GO" id="GO:0005886">
    <property type="term" value="C:plasma membrane"/>
    <property type="evidence" value="ECO:0007669"/>
    <property type="project" value="UniProtKB-SubCell"/>
</dbReference>
<evidence type="ECO:0000256" key="2">
    <source>
        <dbReference type="ARBA" id="ARBA00008610"/>
    </source>
</evidence>
<keyword evidence="4 7" id="KW-0732">Signal</keyword>
<evidence type="ECO:0000256" key="6">
    <source>
        <dbReference type="ARBA" id="ARBA00023288"/>
    </source>
</evidence>
<dbReference type="PANTHER" id="PTHR34296:SF2">
    <property type="entry name" value="ABC TRANSPORTER GUANOSINE-BINDING PROTEIN NUPN"/>
    <property type="match status" value="1"/>
</dbReference>
<comment type="subcellular location">
    <subcellularLocation>
        <location evidence="1">Cell membrane</location>
        <topology evidence="1">Lipid-anchor</topology>
    </subcellularLocation>
</comment>
<dbReference type="PANTHER" id="PTHR34296">
    <property type="entry name" value="TRANSCRIPTIONAL ACTIVATOR PROTEIN MED"/>
    <property type="match status" value="1"/>
</dbReference>
<keyword evidence="3" id="KW-1003">Cell membrane</keyword>
<evidence type="ECO:0000313" key="10">
    <source>
        <dbReference type="Proteomes" id="UP000051315"/>
    </source>
</evidence>
<keyword evidence="10" id="KW-1185">Reference proteome</keyword>
<evidence type="ECO:0000259" key="8">
    <source>
        <dbReference type="Pfam" id="PF02608"/>
    </source>
</evidence>
<feature type="domain" description="ABC transporter substrate-binding protein PnrA-like" evidence="8">
    <location>
        <begin position="44"/>
        <end position="357"/>
    </location>
</feature>
<dbReference type="OrthoDB" id="9784230at2"/>
<gene>
    <name evidence="9" type="ORF">FC15_GL001179</name>
</gene>
<keyword evidence="5" id="KW-0472">Membrane</keyword>
<evidence type="ECO:0000256" key="1">
    <source>
        <dbReference type="ARBA" id="ARBA00004193"/>
    </source>
</evidence>
<dbReference type="AlphaFoldDB" id="A0A0R1VZM7"/>
<dbReference type="PATRIC" id="fig|1423735.3.peg.1224"/>
<sequence length="361" mass="37842">MKKAKVLAAGVLSAIIALTLAGCAGKKTGTSNDTSNSSSTKHTVALITDTGGVDDRSFNQSAWEGLQKWGKEHDLSRGNSGFQYFQSSNESDYIPNIDQATQAGFKTIFGIGYKLQPAIKKSAEKSPKTNFVIIDDSIEGVKNVVSATFKDNEASYLAGIAAAYTTKTNTVGFIGGVKGDVIDRFDAGYTAGVKAGAKELGKTVKIINQYAGDFNAPDKGKSIAQGMYQQGADIVFHASGATGNGVFQEAKAINQDGAKKVWVIGVDRDQSAEGKYTTKSGKSANFTLTSTLKGVGSVTEDLSNLSMKGKFPGGKHLTYGLKEDGVGLTDGQLSAKAKSAVEKAKKAIIDGTIKVPEHPAK</sequence>
<feature type="signal peptide" evidence="7">
    <location>
        <begin position="1"/>
        <end position="21"/>
    </location>
</feature>
<accession>A0A0R1VZM7</accession>
<evidence type="ECO:0000256" key="4">
    <source>
        <dbReference type="ARBA" id="ARBA00022729"/>
    </source>
</evidence>
<dbReference type="Gene3D" id="3.40.50.2300">
    <property type="match status" value="2"/>
</dbReference>
<dbReference type="CDD" id="cd06354">
    <property type="entry name" value="PBP1_PrnA-like"/>
    <property type="match status" value="1"/>
</dbReference>
<name>A0A0R1VZM7_9LACO</name>
<feature type="chain" id="PRO_5039054268" evidence="7">
    <location>
        <begin position="22"/>
        <end position="361"/>
    </location>
</feature>
<dbReference type="RefSeq" id="WP_057823831.1">
    <property type="nucleotide sequence ID" value="NZ_AZFX01000032.1"/>
</dbReference>
<dbReference type="InterPro" id="IPR050957">
    <property type="entry name" value="BMP_lipoprotein"/>
</dbReference>
<comment type="similarity">
    <text evidence="2">Belongs to the BMP lipoprotein family.</text>
</comment>
<dbReference type="PROSITE" id="PS51257">
    <property type="entry name" value="PROKAR_LIPOPROTEIN"/>
    <property type="match status" value="1"/>
</dbReference>
<keyword evidence="6" id="KW-0449">Lipoprotein</keyword>
<dbReference type="Proteomes" id="UP000051315">
    <property type="component" value="Unassembled WGS sequence"/>
</dbReference>
<organism evidence="9 10">
    <name type="scientific">Lapidilactobacillus concavus DSM 17758</name>
    <dbReference type="NCBI Taxonomy" id="1423735"/>
    <lineage>
        <taxon>Bacteria</taxon>
        <taxon>Bacillati</taxon>
        <taxon>Bacillota</taxon>
        <taxon>Bacilli</taxon>
        <taxon>Lactobacillales</taxon>
        <taxon>Lactobacillaceae</taxon>
        <taxon>Lapidilactobacillus</taxon>
    </lineage>
</organism>
<reference evidence="9 10" key="1">
    <citation type="journal article" date="2015" name="Genome Announc.">
        <title>Expanding the biotechnology potential of lactobacilli through comparative genomics of 213 strains and associated genera.</title>
        <authorList>
            <person name="Sun Z."/>
            <person name="Harris H.M."/>
            <person name="McCann A."/>
            <person name="Guo C."/>
            <person name="Argimon S."/>
            <person name="Zhang W."/>
            <person name="Yang X."/>
            <person name="Jeffery I.B."/>
            <person name="Cooney J.C."/>
            <person name="Kagawa T.F."/>
            <person name="Liu W."/>
            <person name="Song Y."/>
            <person name="Salvetti E."/>
            <person name="Wrobel A."/>
            <person name="Rasinkangas P."/>
            <person name="Parkhill J."/>
            <person name="Rea M.C."/>
            <person name="O'Sullivan O."/>
            <person name="Ritari J."/>
            <person name="Douillard F.P."/>
            <person name="Paul Ross R."/>
            <person name="Yang R."/>
            <person name="Briner A.E."/>
            <person name="Felis G.E."/>
            <person name="de Vos W.M."/>
            <person name="Barrangou R."/>
            <person name="Klaenhammer T.R."/>
            <person name="Caufield P.W."/>
            <person name="Cui Y."/>
            <person name="Zhang H."/>
            <person name="O'Toole P.W."/>
        </authorList>
    </citation>
    <scope>NUCLEOTIDE SEQUENCE [LARGE SCALE GENOMIC DNA]</scope>
    <source>
        <strain evidence="9 10">DSM 17758</strain>
    </source>
</reference>
<evidence type="ECO:0000313" key="9">
    <source>
        <dbReference type="EMBL" id="KRM10967.1"/>
    </source>
</evidence>
<dbReference type="InterPro" id="IPR028082">
    <property type="entry name" value="Peripla_BP_I"/>
</dbReference>
<dbReference type="EMBL" id="AZFX01000032">
    <property type="protein sequence ID" value="KRM10967.1"/>
    <property type="molecule type" value="Genomic_DNA"/>
</dbReference>
<dbReference type="SUPFAM" id="SSF53822">
    <property type="entry name" value="Periplasmic binding protein-like I"/>
    <property type="match status" value="1"/>
</dbReference>
<proteinExistence type="inferred from homology"/>